<organism evidence="1 2">
    <name type="scientific">Acinetobacter vivianii</name>
    <dbReference type="NCBI Taxonomy" id="1776742"/>
    <lineage>
        <taxon>Bacteria</taxon>
        <taxon>Pseudomonadati</taxon>
        <taxon>Pseudomonadota</taxon>
        <taxon>Gammaproteobacteria</taxon>
        <taxon>Moraxellales</taxon>
        <taxon>Moraxellaceae</taxon>
        <taxon>Acinetobacter</taxon>
    </lineage>
</organism>
<dbReference type="EMBL" id="CP085083">
    <property type="protein sequence ID" value="WDZ51908.1"/>
    <property type="molecule type" value="Genomic_DNA"/>
</dbReference>
<dbReference type="AlphaFoldDB" id="A0AAJ6P5T3"/>
<evidence type="ECO:0000313" key="2">
    <source>
        <dbReference type="Proteomes" id="UP001199528"/>
    </source>
</evidence>
<dbReference type="RefSeq" id="WP_272655534.1">
    <property type="nucleotide sequence ID" value="NZ_CP085083.1"/>
</dbReference>
<gene>
    <name evidence="1" type="ORF">LF296_03720</name>
</gene>
<protein>
    <submittedName>
        <fullName evidence="1">Uncharacterized protein</fullName>
    </submittedName>
</protein>
<dbReference type="Proteomes" id="UP001199528">
    <property type="component" value="Chromosome"/>
</dbReference>
<reference evidence="1" key="2">
    <citation type="submission" date="2023-02" db="EMBL/GenBank/DDBJ databases">
        <authorList>
            <person name="Huang Y."/>
            <person name="Zhang Y."/>
            <person name="Zhang T."/>
            <person name="Wang J."/>
        </authorList>
    </citation>
    <scope>NUCLEOTIDE SEQUENCE</scope>
    <source>
        <strain evidence="1">KJ-1</strain>
    </source>
</reference>
<name>A0AAJ6P5T3_9GAMM</name>
<dbReference type="KEGG" id="aviv:LF296_03720"/>
<evidence type="ECO:0000313" key="1">
    <source>
        <dbReference type="EMBL" id="WDZ51908.1"/>
    </source>
</evidence>
<proteinExistence type="predicted"/>
<sequence length="96" mass="11019">MKNADLSAIFTQAQKNGVSTLKITLRNCLDELLEDDWIEQTRQVYFSAANKSRPNLYAITLWAVDDCFLGEGWQTNSPDEEGFCQNNQIVTFHNSW</sequence>
<accession>A0AAJ6P5T3</accession>
<reference evidence="1" key="1">
    <citation type="journal article" date="2022" name="Front Environ Sci">
        <title>Complete genome sequence analysis of a novel alkane-degrading bacterial strain, Acinetobacter vivianii KJ-1, and its diesel degradation ability.</title>
        <authorList>
            <person name="Zhang Y."/>
            <person name="Song F."/>
            <person name="Wang J."/>
            <person name="Zhao Q."/>
            <person name="Zheng L."/>
            <person name="Wang Z."/>
            <person name="Zhang X."/>
            <person name="Gao Y."/>
            <person name="Chen G."/>
            <person name="Huang Y."/>
        </authorList>
    </citation>
    <scope>NUCLEOTIDE SEQUENCE</scope>
    <source>
        <strain evidence="1">KJ-1</strain>
    </source>
</reference>